<feature type="coiled-coil region" evidence="1">
    <location>
        <begin position="368"/>
        <end position="416"/>
    </location>
</feature>
<evidence type="ECO:0000313" key="4">
    <source>
        <dbReference type="Proteomes" id="UP000008672"/>
    </source>
</evidence>
<dbReference type="EMBL" id="AFYH01222978">
    <property type="status" value="NOT_ANNOTATED_CDS"/>
    <property type="molecule type" value="Genomic_DNA"/>
</dbReference>
<feature type="coiled-coil region" evidence="1">
    <location>
        <begin position="926"/>
        <end position="960"/>
    </location>
</feature>
<dbReference type="EMBL" id="AFYH01222981">
    <property type="status" value="NOT_ANNOTATED_CDS"/>
    <property type="molecule type" value="Genomic_DNA"/>
</dbReference>
<sequence length="973" mass="111886">MERDTLLDTRRRESESQNDLIHRLQSTVLELESVNQQQEENLREANSQIEHLRKSMWSHEEVLLEIRMNLASYEERTDRKVYEHESISTLHLHNLGTAVSKTLRDLETEISFVKGRLFPVEDQLEAVQIESQNKVDLLLRQHQERVEQLVQSHEQEVAALTEKANRARSHVTSVQSQMEIIQEQTGNQTAMYMCQLSELESTVSQLRSELREARRIYEDKIEDLEKELGLALSQLSEAQTECDQYSKESGDRDSQLQKLMSDLRSAKRELNLEKEQNKRLWDRDSGNSITIDNLRRELDNRNMEVQHLEALVKTLKNDCQLQMDQQVSAVQAHSESLEKISLLTNQLEVTKEQLHKTLGELAAGKACLEKAEWSVSEQKALLEEKEKAVSVGAAKIKKLQHQIEERVQEVQEVHSEREHLRALMDETTVCLRSLQSESEALKLQLGEREKMIEILRQQVGNMAHIVGQHSRSVDAVQIEKLQLLSEINERKLEIHDLKNNVGKKEEKIQDLEVRLSELELEKVKLLNCGNEKSRAIENLMLEKDKLMSELKITHSQLASLAEQNEVLKKNYRNKSEEMENTISRLKAQLKSSQADLEQTRNTLKAMEGADGHAMKVAMGMQKQITAKRGQIDALQSKMHFLEETVDNTTKDKRYLEEQINKLSQELAKVAAEKNIMASQLDFLRSQERRLKIEVTKMEAALEKASLQFAECQAVIQQQEQEFMRLKLQHALDVKELQGPGYSTTTAQHAPAYHRPHSANLTSSHFPTRDVLTALPKNITLKEDPTRDLKRLLQDLRNVINESHSEAVKRNRSDLAKEDLTDHGSHSYSRDPRILHTKELDESSNVTLTSKECTSVVSAMPRYTSSPKTVPQEERSRMRSPVHSLLAAPHADDTPLNSANTTLSNISTHRHTETVTNQQVEMPGPACRKLQNKLESLQNLVEDLQLKNKEMSLMIRNQEKRINKVKYQEKMLDT</sequence>
<dbReference type="GeneTree" id="ENSGT00390000013339"/>
<feature type="region of interest" description="Disordered" evidence="2">
    <location>
        <begin position="806"/>
        <end position="832"/>
    </location>
</feature>
<organism evidence="3 4">
    <name type="scientific">Latimeria chalumnae</name>
    <name type="common">Coelacanth</name>
    <dbReference type="NCBI Taxonomy" id="7897"/>
    <lineage>
        <taxon>Eukaryota</taxon>
        <taxon>Metazoa</taxon>
        <taxon>Chordata</taxon>
        <taxon>Craniata</taxon>
        <taxon>Vertebrata</taxon>
        <taxon>Euteleostomi</taxon>
        <taxon>Coelacanthiformes</taxon>
        <taxon>Coelacanthidae</taxon>
        <taxon>Latimeria</taxon>
    </lineage>
</organism>
<proteinExistence type="predicted"/>
<protein>
    <submittedName>
        <fullName evidence="3">Coiled-coil domain containing 158</fullName>
    </submittedName>
</protein>
<name>M3XHZ8_LATCH</name>
<feature type="coiled-coil region" evidence="1">
    <location>
        <begin position="487"/>
        <end position="528"/>
    </location>
</feature>
<dbReference type="AlphaFoldDB" id="M3XHZ8"/>
<reference evidence="3" key="3">
    <citation type="submission" date="2025-09" db="UniProtKB">
        <authorList>
            <consortium name="Ensembl"/>
        </authorList>
    </citation>
    <scope>IDENTIFICATION</scope>
</reference>
<dbReference type="EMBL" id="AFYH01222979">
    <property type="status" value="NOT_ANNOTATED_CDS"/>
    <property type="molecule type" value="Genomic_DNA"/>
</dbReference>
<feature type="coiled-coil region" evidence="1">
    <location>
        <begin position="557"/>
        <end position="721"/>
    </location>
</feature>
<dbReference type="Pfam" id="PF15921">
    <property type="entry name" value="CCDC158"/>
    <property type="match status" value="2"/>
</dbReference>
<dbReference type="HOGENOM" id="CLU_009414_0_0_1"/>
<dbReference type="Bgee" id="ENSLACG00000022432">
    <property type="expression patterns" value="Expressed in muscle tissue and 5 other cell types or tissues"/>
</dbReference>
<reference evidence="4" key="1">
    <citation type="submission" date="2011-08" db="EMBL/GenBank/DDBJ databases">
        <title>The draft genome of Latimeria chalumnae.</title>
        <authorList>
            <person name="Di Palma F."/>
            <person name="Alfoldi J."/>
            <person name="Johnson J."/>
            <person name="Berlin A."/>
            <person name="Gnerre S."/>
            <person name="Jaffe D."/>
            <person name="MacCallum I."/>
            <person name="Young S."/>
            <person name="Walker B.J."/>
            <person name="Lander E."/>
            <person name="Lindblad-Toh K."/>
        </authorList>
    </citation>
    <scope>NUCLEOTIDE SEQUENCE [LARGE SCALE GENOMIC DNA]</scope>
    <source>
        <strain evidence="4">Wild caught</strain>
    </source>
</reference>
<feature type="coiled-coil region" evidence="1">
    <location>
        <begin position="143"/>
        <end position="170"/>
    </location>
</feature>
<feature type="coiled-coil region" evidence="1">
    <location>
        <begin position="196"/>
        <end position="318"/>
    </location>
</feature>
<dbReference type="EMBL" id="AFYH01222980">
    <property type="status" value="NOT_ANNOTATED_CDS"/>
    <property type="molecule type" value="Genomic_DNA"/>
</dbReference>
<keyword evidence="1" id="KW-0175">Coiled coil</keyword>
<dbReference type="EMBL" id="AFYH01222982">
    <property type="status" value="NOT_ANNOTATED_CDS"/>
    <property type="molecule type" value="Genomic_DNA"/>
</dbReference>
<dbReference type="OMA" id="CIIQCQE"/>
<dbReference type="PANTHER" id="PTHR47615:SF1">
    <property type="entry name" value="COILED-COIL DOMAIN-CONTAINING PROTEIN 158"/>
    <property type="match status" value="1"/>
</dbReference>
<accession>M3XHZ8</accession>
<dbReference type="PANTHER" id="PTHR47615">
    <property type="entry name" value="COILED-COIL DOMAIN-CONTAINING PROTEIN 158"/>
    <property type="match status" value="1"/>
</dbReference>
<dbReference type="InParanoid" id="M3XHZ8"/>
<feature type="coiled-coil region" evidence="1">
    <location>
        <begin position="21"/>
        <end position="55"/>
    </location>
</feature>
<reference evidence="3" key="2">
    <citation type="submission" date="2025-08" db="UniProtKB">
        <authorList>
            <consortium name="Ensembl"/>
        </authorList>
    </citation>
    <scope>IDENTIFICATION</scope>
</reference>
<dbReference type="InterPro" id="IPR031809">
    <property type="entry name" value="CCDC158"/>
</dbReference>
<dbReference type="FunCoup" id="M3XHZ8">
    <property type="interactions" value="48"/>
</dbReference>
<gene>
    <name evidence="3" type="primary">CCDC158</name>
</gene>
<dbReference type="EMBL" id="AFYH01222987">
    <property type="status" value="NOT_ANNOTATED_CDS"/>
    <property type="molecule type" value="Genomic_DNA"/>
</dbReference>
<dbReference type="EMBL" id="AFYH01222985">
    <property type="status" value="NOT_ANNOTATED_CDS"/>
    <property type="molecule type" value="Genomic_DNA"/>
</dbReference>
<dbReference type="EMBL" id="AFYH01222983">
    <property type="status" value="NOT_ANNOTATED_CDS"/>
    <property type="molecule type" value="Genomic_DNA"/>
</dbReference>
<evidence type="ECO:0000256" key="1">
    <source>
        <dbReference type="SAM" id="Coils"/>
    </source>
</evidence>
<evidence type="ECO:0000313" key="3">
    <source>
        <dbReference type="Ensembl" id="ENSLACP00000022354.1"/>
    </source>
</evidence>
<evidence type="ECO:0000256" key="2">
    <source>
        <dbReference type="SAM" id="MobiDB-lite"/>
    </source>
</evidence>
<dbReference type="STRING" id="7897.ENSLACP00000022354"/>
<dbReference type="Ensembl" id="ENSLACT00000026131.1">
    <property type="protein sequence ID" value="ENSLACP00000022354.1"/>
    <property type="gene ID" value="ENSLACG00000022432.1"/>
</dbReference>
<dbReference type="EMBL" id="AFYH01222984">
    <property type="status" value="NOT_ANNOTATED_CDS"/>
    <property type="molecule type" value="Genomic_DNA"/>
</dbReference>
<dbReference type="Proteomes" id="UP000008672">
    <property type="component" value="Unassembled WGS sequence"/>
</dbReference>
<dbReference type="eggNOG" id="ENOG502QX0B">
    <property type="taxonomic scope" value="Eukaryota"/>
</dbReference>
<dbReference type="EMBL" id="AFYH01222986">
    <property type="status" value="NOT_ANNOTATED_CDS"/>
    <property type="molecule type" value="Genomic_DNA"/>
</dbReference>
<keyword evidence="4" id="KW-1185">Reference proteome</keyword>